<dbReference type="Gene3D" id="3.30.420.10">
    <property type="entry name" value="Ribonuclease H-like superfamily/Ribonuclease H"/>
    <property type="match status" value="1"/>
</dbReference>
<gene>
    <name evidence="2" type="ORF">Ahy_B10g102060</name>
</gene>
<dbReference type="Pfam" id="PF13456">
    <property type="entry name" value="RVT_3"/>
    <property type="match status" value="1"/>
</dbReference>
<feature type="domain" description="RNase H type-1" evidence="1">
    <location>
        <begin position="3"/>
        <end position="75"/>
    </location>
</feature>
<reference evidence="2 3" key="1">
    <citation type="submission" date="2019-01" db="EMBL/GenBank/DDBJ databases">
        <title>Sequencing of cultivated peanut Arachis hypogaea provides insights into genome evolution and oil improvement.</title>
        <authorList>
            <person name="Chen X."/>
        </authorList>
    </citation>
    <scope>NUCLEOTIDE SEQUENCE [LARGE SCALE GENOMIC DNA]</scope>
    <source>
        <strain evidence="3">cv. Fuhuasheng</strain>
        <tissue evidence="2">Leaves</tissue>
    </source>
</reference>
<name>A0A444X1B5_ARAHY</name>
<dbReference type="InterPro" id="IPR002156">
    <property type="entry name" value="RNaseH_domain"/>
</dbReference>
<dbReference type="GO" id="GO:0003676">
    <property type="term" value="F:nucleic acid binding"/>
    <property type="evidence" value="ECO:0007669"/>
    <property type="project" value="InterPro"/>
</dbReference>
<keyword evidence="3" id="KW-1185">Reference proteome</keyword>
<dbReference type="PANTHER" id="PTHR34023">
    <property type="entry name" value="RNASE H DOMAIN-CONTAINING PROTEIN"/>
    <property type="match status" value="1"/>
</dbReference>
<dbReference type="PANTHER" id="PTHR34023:SF4">
    <property type="entry name" value="RNASE H TYPE-1 DOMAIN-CONTAINING PROTEIN"/>
    <property type="match status" value="1"/>
</dbReference>
<dbReference type="GO" id="GO:0004523">
    <property type="term" value="F:RNA-DNA hybrid ribonuclease activity"/>
    <property type="evidence" value="ECO:0007669"/>
    <property type="project" value="InterPro"/>
</dbReference>
<dbReference type="Proteomes" id="UP000289738">
    <property type="component" value="Chromosome B10"/>
</dbReference>
<evidence type="ECO:0000259" key="1">
    <source>
        <dbReference type="Pfam" id="PF13456"/>
    </source>
</evidence>
<dbReference type="EMBL" id="SDMP01000020">
    <property type="protein sequence ID" value="RYQ83392.1"/>
    <property type="molecule type" value="Genomic_DNA"/>
</dbReference>
<organism evidence="2 3">
    <name type="scientific">Arachis hypogaea</name>
    <name type="common">Peanut</name>
    <dbReference type="NCBI Taxonomy" id="3818"/>
    <lineage>
        <taxon>Eukaryota</taxon>
        <taxon>Viridiplantae</taxon>
        <taxon>Streptophyta</taxon>
        <taxon>Embryophyta</taxon>
        <taxon>Tracheophyta</taxon>
        <taxon>Spermatophyta</taxon>
        <taxon>Magnoliopsida</taxon>
        <taxon>eudicotyledons</taxon>
        <taxon>Gunneridae</taxon>
        <taxon>Pentapetalae</taxon>
        <taxon>rosids</taxon>
        <taxon>fabids</taxon>
        <taxon>Fabales</taxon>
        <taxon>Fabaceae</taxon>
        <taxon>Papilionoideae</taxon>
        <taxon>50 kb inversion clade</taxon>
        <taxon>dalbergioids sensu lato</taxon>
        <taxon>Dalbergieae</taxon>
        <taxon>Pterocarpus clade</taxon>
        <taxon>Arachis</taxon>
    </lineage>
</organism>
<dbReference type="AlphaFoldDB" id="A0A444X1B5"/>
<evidence type="ECO:0000313" key="2">
    <source>
        <dbReference type="EMBL" id="RYQ83392.1"/>
    </source>
</evidence>
<proteinExistence type="predicted"/>
<protein>
    <recommendedName>
        <fullName evidence="1">RNase H type-1 domain-containing protein</fullName>
    </recommendedName>
</protein>
<dbReference type="InterPro" id="IPR044730">
    <property type="entry name" value="RNase_H-like_dom_plant"/>
</dbReference>
<comment type="caution">
    <text evidence="2">The sequence shown here is derived from an EMBL/GenBank/DDBJ whole genome shotgun (WGS) entry which is preliminary data.</text>
</comment>
<dbReference type="CDD" id="cd06222">
    <property type="entry name" value="RNase_H_like"/>
    <property type="match status" value="1"/>
</dbReference>
<dbReference type="InterPro" id="IPR036397">
    <property type="entry name" value="RNaseH_sf"/>
</dbReference>
<accession>A0A444X1B5</accession>
<sequence>MYLGIKLAVEMGIPKLEVESDSCCAITIVGAPSVEAHTNSSLTRSIKELETRLEKVKISNVYRESNFCADTMAKLGHTIEEGATVFGHPPSLLVLHLLADVRGVNFPRVVVD</sequence>
<evidence type="ECO:0000313" key="3">
    <source>
        <dbReference type="Proteomes" id="UP000289738"/>
    </source>
</evidence>